<dbReference type="OrthoDB" id="3800738at2759"/>
<proteinExistence type="predicted"/>
<keyword evidence="3" id="KW-1185">Reference proteome</keyword>
<evidence type="ECO:0000256" key="1">
    <source>
        <dbReference type="SAM" id="MobiDB-lite"/>
    </source>
</evidence>
<feature type="region of interest" description="Disordered" evidence="1">
    <location>
        <begin position="193"/>
        <end position="233"/>
    </location>
</feature>
<feature type="compositionally biased region" description="Acidic residues" evidence="1">
    <location>
        <begin position="199"/>
        <end position="217"/>
    </location>
</feature>
<dbReference type="Proteomes" id="UP000037505">
    <property type="component" value="Unassembled WGS sequence"/>
</dbReference>
<gene>
    <name evidence="2" type="ORF">ANOM_010964</name>
</gene>
<evidence type="ECO:0008006" key="4">
    <source>
        <dbReference type="Google" id="ProtNLM"/>
    </source>
</evidence>
<dbReference type="EMBL" id="JNOM01000501">
    <property type="protein sequence ID" value="KNG81062.1"/>
    <property type="molecule type" value="Genomic_DNA"/>
</dbReference>
<name>A0A0L1INJ6_ASPN3</name>
<accession>A0A0L1INJ6</accession>
<dbReference type="SUPFAM" id="SSF81383">
    <property type="entry name" value="F-box domain"/>
    <property type="match status" value="1"/>
</dbReference>
<evidence type="ECO:0000313" key="2">
    <source>
        <dbReference type="EMBL" id="KNG81062.1"/>
    </source>
</evidence>
<comment type="caution">
    <text evidence="2">The sequence shown here is derived from an EMBL/GenBank/DDBJ whole genome shotgun (WGS) entry which is preliminary data.</text>
</comment>
<dbReference type="InterPro" id="IPR036047">
    <property type="entry name" value="F-box-like_dom_sf"/>
</dbReference>
<organism evidence="2 3">
    <name type="scientific">Aspergillus nomiae NRRL (strain ATCC 15546 / NRRL 13137 / CBS 260.88 / M93)</name>
    <dbReference type="NCBI Taxonomy" id="1509407"/>
    <lineage>
        <taxon>Eukaryota</taxon>
        <taxon>Fungi</taxon>
        <taxon>Dikarya</taxon>
        <taxon>Ascomycota</taxon>
        <taxon>Pezizomycotina</taxon>
        <taxon>Eurotiomycetes</taxon>
        <taxon>Eurotiomycetidae</taxon>
        <taxon>Eurotiales</taxon>
        <taxon>Aspergillaceae</taxon>
        <taxon>Aspergillus</taxon>
        <taxon>Aspergillus subgen. Circumdati</taxon>
    </lineage>
</organism>
<dbReference type="GeneID" id="26812768"/>
<dbReference type="STRING" id="1509407.A0A0L1INJ6"/>
<dbReference type="RefSeq" id="XP_015401985.1">
    <property type="nucleotide sequence ID" value="XM_015556220.1"/>
</dbReference>
<dbReference type="AlphaFoldDB" id="A0A0L1INJ6"/>
<evidence type="ECO:0000313" key="3">
    <source>
        <dbReference type="Proteomes" id="UP000037505"/>
    </source>
</evidence>
<sequence length="363" mass="41819">MASTDIHRIFYIPEILERILLDCDICTLLTSVQRVCHYWHDLILSSGPLQEALFFKPAKRPSTDRISNPLLRDKLWPQFFRKRFQLPDEFFLDEITYTFSDIDPIDEEVYLRKNASWRRMLIQQPPTPYIGIIEAYPGRQQDRPSFTRVTFRRHGGSFLMPLLLDGIVTAALMPQEKPWVFCDLDWVRANEISSTGESTVEDSEESAESTDSCDSDQEWFREDETSSTGKRTVKDGLLEDMHQLQSAVSQYLRKQEWFRAKEISSTGESTAEDLEDSADSTYSCDSDQEWIWEDETRSTGERAGERTVNQVVRELMAKRWVRWTGGYAHCGTSELVKHDAVNGFGALNTLNLLLTFASVVPLS</sequence>
<protein>
    <recommendedName>
        <fullName evidence="4">F-box domain-containing protein</fullName>
    </recommendedName>
</protein>
<reference evidence="2 3" key="1">
    <citation type="submission" date="2014-06" db="EMBL/GenBank/DDBJ databases">
        <title>The Genome of the Aflatoxigenic Filamentous Fungus Aspergillus nomius.</title>
        <authorList>
            <person name="Moore M.G."/>
            <person name="Shannon B.M."/>
            <person name="Brian M.M."/>
        </authorList>
    </citation>
    <scope>NUCLEOTIDE SEQUENCE [LARGE SCALE GENOMIC DNA]</scope>
    <source>
        <strain evidence="2 3">NRRL 13137</strain>
    </source>
</reference>
<dbReference type="CDD" id="cd09917">
    <property type="entry name" value="F-box_SF"/>
    <property type="match status" value="1"/>
</dbReference>